<dbReference type="Proteomes" id="UP000076603">
    <property type="component" value="Unassembled WGS sequence"/>
</dbReference>
<protein>
    <submittedName>
        <fullName evidence="1">Uncharacterized protein</fullName>
    </submittedName>
</protein>
<name>A0A161X9P0_9CLOT</name>
<evidence type="ECO:0000313" key="1">
    <source>
        <dbReference type="EMBL" id="KZL90946.1"/>
    </source>
</evidence>
<sequence>MRIKFKGKFVDIKNSGDVRAIIKHCTGCRAHVLCDTELINYDVECHKLYYTYSKGQKI</sequence>
<accession>A0A161X9P0</accession>
<keyword evidence="2" id="KW-1185">Reference proteome</keyword>
<dbReference type="PATRIC" id="fig|1121326.3.peg.3902"/>
<dbReference type="EMBL" id="LWAE01000004">
    <property type="protein sequence ID" value="KZL90946.1"/>
    <property type="molecule type" value="Genomic_DNA"/>
</dbReference>
<comment type="caution">
    <text evidence="1">The sequence shown here is derived from an EMBL/GenBank/DDBJ whole genome shotgun (WGS) entry which is preliminary data.</text>
</comment>
<evidence type="ECO:0000313" key="2">
    <source>
        <dbReference type="Proteomes" id="UP000076603"/>
    </source>
</evidence>
<gene>
    <name evidence="1" type="ORF">CLMAG_38570</name>
</gene>
<reference evidence="1 2" key="1">
    <citation type="submission" date="2016-04" db="EMBL/GenBank/DDBJ databases">
        <title>Genome sequence of Clostridium magnum DSM 2767.</title>
        <authorList>
            <person name="Poehlein A."/>
            <person name="Uhlig R."/>
            <person name="Fischer R."/>
            <person name="Bahl H."/>
            <person name="Daniel R."/>
        </authorList>
    </citation>
    <scope>NUCLEOTIDE SEQUENCE [LARGE SCALE GENOMIC DNA]</scope>
    <source>
        <strain evidence="1 2">DSM 2767</strain>
    </source>
</reference>
<organism evidence="1 2">
    <name type="scientific">Clostridium magnum DSM 2767</name>
    <dbReference type="NCBI Taxonomy" id="1121326"/>
    <lineage>
        <taxon>Bacteria</taxon>
        <taxon>Bacillati</taxon>
        <taxon>Bacillota</taxon>
        <taxon>Clostridia</taxon>
        <taxon>Eubacteriales</taxon>
        <taxon>Clostridiaceae</taxon>
        <taxon>Clostridium</taxon>
    </lineage>
</organism>
<proteinExistence type="predicted"/>
<dbReference type="RefSeq" id="WP_161486998.1">
    <property type="nucleotide sequence ID" value="NZ_FQXL01000042.1"/>
</dbReference>
<dbReference type="AlphaFoldDB" id="A0A161X9P0"/>